<dbReference type="KEGG" id="bgok:Pr1d_00750"/>
<dbReference type="InterPro" id="IPR036901">
    <property type="entry name" value="Asp/Orn_carbamoylTrfase_sf"/>
</dbReference>
<evidence type="ECO:0000256" key="1">
    <source>
        <dbReference type="ARBA" id="ARBA00022679"/>
    </source>
</evidence>
<feature type="domain" description="Aspartate/ornithine carbamoyltransferase carbamoyl-P binding" evidence="4">
    <location>
        <begin position="43"/>
        <end position="197"/>
    </location>
</feature>
<evidence type="ECO:0000259" key="3">
    <source>
        <dbReference type="Pfam" id="PF00185"/>
    </source>
</evidence>
<dbReference type="OrthoDB" id="9802587at2"/>
<dbReference type="Proteomes" id="UP000323917">
    <property type="component" value="Chromosome"/>
</dbReference>
<dbReference type="PRINTS" id="PR00101">
    <property type="entry name" value="ATCASE"/>
</dbReference>
<keyword evidence="1 2" id="KW-0808">Transferase</keyword>
<dbReference type="GO" id="GO:0044205">
    <property type="term" value="P:'de novo' UMP biosynthetic process"/>
    <property type="evidence" value="ECO:0007669"/>
    <property type="project" value="UniProtKB-UniPathway"/>
</dbReference>
<evidence type="ECO:0000313" key="5">
    <source>
        <dbReference type="EMBL" id="QEG32815.1"/>
    </source>
</evidence>
<dbReference type="UniPathway" id="UPA00070">
    <property type="reaction ID" value="UER00116"/>
</dbReference>
<dbReference type="GO" id="GO:0016597">
    <property type="term" value="F:amino acid binding"/>
    <property type="evidence" value="ECO:0007669"/>
    <property type="project" value="InterPro"/>
</dbReference>
<evidence type="ECO:0000313" key="6">
    <source>
        <dbReference type="Proteomes" id="UP000323917"/>
    </source>
</evidence>
<organism evidence="5 6">
    <name type="scientific">Bythopirellula goksoeyrii</name>
    <dbReference type="NCBI Taxonomy" id="1400387"/>
    <lineage>
        <taxon>Bacteria</taxon>
        <taxon>Pseudomonadati</taxon>
        <taxon>Planctomycetota</taxon>
        <taxon>Planctomycetia</taxon>
        <taxon>Pirellulales</taxon>
        <taxon>Lacipirellulaceae</taxon>
        <taxon>Bythopirellula</taxon>
    </lineage>
</organism>
<comment type="similarity">
    <text evidence="2">Belongs to the aspartate/ornithine carbamoyltransferase superfamily.</text>
</comment>
<reference evidence="5 6" key="1">
    <citation type="submission" date="2019-08" db="EMBL/GenBank/DDBJ databases">
        <title>Deep-cultivation of Planctomycetes and their phenomic and genomic characterization uncovers novel biology.</title>
        <authorList>
            <person name="Wiegand S."/>
            <person name="Jogler M."/>
            <person name="Boedeker C."/>
            <person name="Pinto D."/>
            <person name="Vollmers J."/>
            <person name="Rivas-Marin E."/>
            <person name="Kohn T."/>
            <person name="Peeters S.H."/>
            <person name="Heuer A."/>
            <person name="Rast P."/>
            <person name="Oberbeckmann S."/>
            <person name="Bunk B."/>
            <person name="Jeske O."/>
            <person name="Meyerdierks A."/>
            <person name="Storesund J.E."/>
            <person name="Kallscheuer N."/>
            <person name="Luecker S."/>
            <person name="Lage O.M."/>
            <person name="Pohl T."/>
            <person name="Merkel B.J."/>
            <person name="Hornburger P."/>
            <person name="Mueller R.-W."/>
            <person name="Bruemmer F."/>
            <person name="Labrenz M."/>
            <person name="Spormann A.M."/>
            <person name="Op den Camp H."/>
            <person name="Overmann J."/>
            <person name="Amann R."/>
            <person name="Jetten M.S.M."/>
            <person name="Mascher T."/>
            <person name="Medema M.H."/>
            <person name="Devos D.P."/>
            <person name="Kaster A.-K."/>
            <person name="Ovreas L."/>
            <person name="Rohde M."/>
            <person name="Galperin M.Y."/>
            <person name="Jogler C."/>
        </authorList>
    </citation>
    <scope>NUCLEOTIDE SEQUENCE [LARGE SCALE GENOMIC DNA]</scope>
    <source>
        <strain evidence="5 6">Pr1d</strain>
    </source>
</reference>
<dbReference type="InterPro" id="IPR006132">
    <property type="entry name" value="Asp/Orn_carbamoyltranf_P-bd"/>
</dbReference>
<gene>
    <name evidence="5" type="primary">pyrB</name>
    <name evidence="5" type="ORF">Pr1d_00750</name>
</gene>
<dbReference type="RefSeq" id="WP_148071644.1">
    <property type="nucleotide sequence ID" value="NZ_CP042913.1"/>
</dbReference>
<dbReference type="AlphaFoldDB" id="A0A5B9Q5K1"/>
<accession>A0A5B9Q5K1</accession>
<dbReference type="PANTHER" id="PTHR45753">
    <property type="entry name" value="ORNITHINE CARBAMOYLTRANSFERASE, MITOCHONDRIAL"/>
    <property type="match status" value="1"/>
</dbReference>
<dbReference type="EC" id="2.1.3.2" evidence="5"/>
<dbReference type="Pfam" id="PF02729">
    <property type="entry name" value="OTCace_N"/>
    <property type="match status" value="1"/>
</dbReference>
<sequence>MSHDLPDGPAPTQDELDLLHYESRIERPVRMKLPEFERNERLRHVIFSGQFSVAMLEDLAETADKIRVLSKMREGQDFLIRLLNHKRAMLYFTQPSTRTFLSFMAACQILGITCNEVRDPTTSSETKGETRFDSLRMFSSYFDLIIMRSKLARLAESCAYLMNDLEASGNRSVPIINAGSGSDEHPTQALLDIYTLQRTFQFSRPQDSPAATRFDELRREHPDLTKGLSHKVYGFCGDIGRGRTVRSLASLLGNYEGVTLIFVSPDDPTLSLRDDLRQRLADRGVRTIEVQSFDERVGGVPVIEQLDALYMTRIQKEHNAADEDAKFAALDLSRYKLNLELVSRMKRYAPILHPFPRDQHFGEIPPEIDNDPRAVYFRQARNGMWIRAALLASVFGVDHQISRFFHEEYSEWHDYNESPSSAI</sequence>
<dbReference type="InterPro" id="IPR006131">
    <property type="entry name" value="Asp_carbamoyltransf_Asp/Orn-bd"/>
</dbReference>
<dbReference type="GO" id="GO:0006520">
    <property type="term" value="P:amino acid metabolic process"/>
    <property type="evidence" value="ECO:0007669"/>
    <property type="project" value="InterPro"/>
</dbReference>
<name>A0A5B9Q5K1_9BACT</name>
<dbReference type="GO" id="GO:0004070">
    <property type="term" value="F:aspartate carbamoyltransferase activity"/>
    <property type="evidence" value="ECO:0007669"/>
    <property type="project" value="UniProtKB-EC"/>
</dbReference>
<dbReference type="InterPro" id="IPR006130">
    <property type="entry name" value="Asp/Orn_carbamoylTrfase"/>
</dbReference>
<evidence type="ECO:0000256" key="2">
    <source>
        <dbReference type="RuleBase" id="RU003634"/>
    </source>
</evidence>
<dbReference type="EMBL" id="CP042913">
    <property type="protein sequence ID" value="QEG32815.1"/>
    <property type="molecule type" value="Genomic_DNA"/>
</dbReference>
<dbReference type="Pfam" id="PF00185">
    <property type="entry name" value="OTCace"/>
    <property type="match status" value="1"/>
</dbReference>
<keyword evidence="6" id="KW-1185">Reference proteome</keyword>
<dbReference type="PANTHER" id="PTHR45753:SF6">
    <property type="entry name" value="ASPARTATE CARBAMOYLTRANSFERASE"/>
    <property type="match status" value="1"/>
</dbReference>
<evidence type="ECO:0000259" key="4">
    <source>
        <dbReference type="Pfam" id="PF02729"/>
    </source>
</evidence>
<proteinExistence type="inferred from homology"/>
<protein>
    <submittedName>
        <fullName evidence="5">Aspartate carbamoyltransferase catalytic chain</fullName>
        <ecNumber evidence="5">2.1.3.2</ecNumber>
    </submittedName>
</protein>
<dbReference type="SUPFAM" id="SSF53671">
    <property type="entry name" value="Aspartate/ornithine carbamoyltransferase"/>
    <property type="match status" value="1"/>
</dbReference>
<dbReference type="Gene3D" id="3.40.50.1370">
    <property type="entry name" value="Aspartate/ornithine carbamoyltransferase"/>
    <property type="match status" value="2"/>
</dbReference>
<dbReference type="PRINTS" id="PR00100">
    <property type="entry name" value="AOTCASE"/>
</dbReference>
<feature type="domain" description="Aspartate/ornithine carbamoyltransferase Asp/Orn-binding" evidence="3">
    <location>
        <begin position="234"/>
        <end position="393"/>
    </location>
</feature>